<protein>
    <recommendedName>
        <fullName evidence="3">Retrovirus-related Pol polyprotein from transposon TNT 1-94</fullName>
    </recommendedName>
</protein>
<dbReference type="Pfam" id="PF14223">
    <property type="entry name" value="Retrotran_gag_2"/>
    <property type="match status" value="1"/>
</dbReference>
<organism evidence="1 2">
    <name type="scientific">Gossypium aridum</name>
    <name type="common">American cotton</name>
    <name type="synonym">Erioxylum aridum</name>
    <dbReference type="NCBI Taxonomy" id="34290"/>
    <lineage>
        <taxon>Eukaryota</taxon>
        <taxon>Viridiplantae</taxon>
        <taxon>Streptophyta</taxon>
        <taxon>Embryophyta</taxon>
        <taxon>Tracheophyta</taxon>
        <taxon>Spermatophyta</taxon>
        <taxon>Magnoliopsida</taxon>
        <taxon>eudicotyledons</taxon>
        <taxon>Gunneridae</taxon>
        <taxon>Pentapetalae</taxon>
        <taxon>rosids</taxon>
        <taxon>malvids</taxon>
        <taxon>Malvales</taxon>
        <taxon>Malvaceae</taxon>
        <taxon>Malvoideae</taxon>
        <taxon>Gossypium</taxon>
    </lineage>
</organism>
<evidence type="ECO:0000313" key="2">
    <source>
        <dbReference type="Proteomes" id="UP000593577"/>
    </source>
</evidence>
<dbReference type="Proteomes" id="UP000593577">
    <property type="component" value="Unassembled WGS sequence"/>
</dbReference>
<dbReference type="AlphaFoldDB" id="A0A7J8YTD4"/>
<proteinExistence type="predicted"/>
<dbReference type="EMBL" id="JABFAA010350352">
    <property type="protein sequence ID" value="MBA0702289.1"/>
    <property type="molecule type" value="Genomic_DNA"/>
</dbReference>
<name>A0A7J8YTD4_GOSAI</name>
<accession>A0A7J8YTD4</accession>
<keyword evidence="2" id="KW-1185">Reference proteome</keyword>
<comment type="caution">
    <text evidence="1">The sequence shown here is derived from an EMBL/GenBank/DDBJ whole genome shotgun (WGS) entry which is preliminary data.</text>
</comment>
<evidence type="ECO:0008006" key="3">
    <source>
        <dbReference type="Google" id="ProtNLM"/>
    </source>
</evidence>
<evidence type="ECO:0000313" key="1">
    <source>
        <dbReference type="EMBL" id="MBA0702289.1"/>
    </source>
</evidence>
<sequence length="117" mass="13680">MTFTLWKRLETLYATKFLANQLVLKQQLLTFYLNEDEPLNDHISQFIILFNDLKNVELHIDDEDQVILLLCSLTLSYKSFNEPLIYGRDNISFEDVRGHLLSKNKKNSTTSLVRIAS</sequence>
<reference evidence="1 2" key="1">
    <citation type="journal article" date="2019" name="Genome Biol. Evol.">
        <title>Insights into the evolution of the New World diploid cottons (Gossypium, subgenus Houzingenia) based on genome sequencing.</title>
        <authorList>
            <person name="Grover C.E."/>
            <person name="Arick M.A. 2nd"/>
            <person name="Thrash A."/>
            <person name="Conover J.L."/>
            <person name="Sanders W.S."/>
            <person name="Peterson D.G."/>
            <person name="Frelichowski J.E."/>
            <person name="Scheffler J.A."/>
            <person name="Scheffler B.E."/>
            <person name="Wendel J.F."/>
        </authorList>
    </citation>
    <scope>NUCLEOTIDE SEQUENCE [LARGE SCALE GENOMIC DNA]</scope>
    <source>
        <strain evidence="1">185</strain>
        <tissue evidence="1">Leaf</tissue>
    </source>
</reference>
<gene>
    <name evidence="1" type="ORF">Goari_022919</name>
</gene>